<evidence type="ECO:0000313" key="1">
    <source>
        <dbReference type="EMBL" id="MBC8754157.1"/>
    </source>
</evidence>
<gene>
    <name evidence="1" type="ORF">H2O64_05705</name>
</gene>
<keyword evidence="2" id="KW-1185">Reference proteome</keyword>
<dbReference type="Proteomes" id="UP000619238">
    <property type="component" value="Unassembled WGS sequence"/>
</dbReference>
<dbReference type="RefSeq" id="WP_187561209.1">
    <property type="nucleotide sequence ID" value="NZ_JACGWS010000003.1"/>
</dbReference>
<dbReference type="EMBL" id="JACGWS010000003">
    <property type="protein sequence ID" value="MBC8754157.1"/>
    <property type="molecule type" value="Genomic_DNA"/>
</dbReference>
<accession>A0ABR7Q6G1</accession>
<evidence type="ECO:0008006" key="3">
    <source>
        <dbReference type="Google" id="ProtNLM"/>
    </source>
</evidence>
<organism evidence="1 2">
    <name type="scientific">Kordia aestuariivivens</name>
    <dbReference type="NCBI Taxonomy" id="2759037"/>
    <lineage>
        <taxon>Bacteria</taxon>
        <taxon>Pseudomonadati</taxon>
        <taxon>Bacteroidota</taxon>
        <taxon>Flavobacteriia</taxon>
        <taxon>Flavobacteriales</taxon>
        <taxon>Flavobacteriaceae</taxon>
        <taxon>Kordia</taxon>
    </lineage>
</organism>
<sequence length="183" mass="21144">MKLLKLFIILLLFVNCSDKKSSNQLIEVDTNVIKPKTTDLSFQLSINKYDKSQDYFIFYSLSEDQLKISIGGEMHTKNDPIVYTTKFQRNSIKQFLKINIDSLSGYYANYCISGGDSKSFTIRNNGISKTIRLDNYYHKDLSPAIELINELVPEKFKLTHNKDKLLKDILECDKNTLENNILP</sequence>
<evidence type="ECO:0000313" key="2">
    <source>
        <dbReference type="Proteomes" id="UP000619238"/>
    </source>
</evidence>
<proteinExistence type="predicted"/>
<protein>
    <recommendedName>
        <fullName evidence="3">Lipoprotein</fullName>
    </recommendedName>
</protein>
<name>A0ABR7Q6G1_9FLAO</name>
<comment type="caution">
    <text evidence="1">The sequence shown here is derived from an EMBL/GenBank/DDBJ whole genome shotgun (WGS) entry which is preliminary data.</text>
</comment>
<reference evidence="1 2" key="1">
    <citation type="submission" date="2020-07" db="EMBL/GenBank/DDBJ databases">
        <title>Description of Kordia aestuariivivens sp. nov., isolated from a tidal flat.</title>
        <authorList>
            <person name="Park S."/>
            <person name="Yoon J.-H."/>
        </authorList>
    </citation>
    <scope>NUCLEOTIDE SEQUENCE [LARGE SCALE GENOMIC DNA]</scope>
    <source>
        <strain evidence="1 2">YSTF-M3</strain>
    </source>
</reference>